<dbReference type="OrthoDB" id="10251131at2759"/>
<dbReference type="PANTHER" id="PTHR10496">
    <property type="entry name" value="40S RIBOSOMAL PROTEIN S24"/>
    <property type="match status" value="1"/>
</dbReference>
<dbReference type="CDD" id="cd06222">
    <property type="entry name" value="RNase_H_like"/>
    <property type="match status" value="1"/>
</dbReference>
<dbReference type="Gene3D" id="3.30.70.3370">
    <property type="match status" value="1"/>
</dbReference>
<dbReference type="GO" id="GO:0006412">
    <property type="term" value="P:translation"/>
    <property type="evidence" value="ECO:0007669"/>
    <property type="project" value="InterPro"/>
</dbReference>
<comment type="similarity">
    <text evidence="1 4">Belongs to the eukaryotic ribosomal protein eS24 family.</text>
</comment>
<feature type="domain" description="RNase H type-1" evidence="5">
    <location>
        <begin position="132"/>
        <end position="249"/>
    </location>
</feature>
<name>A0A5A7Q2F5_STRAF</name>
<keyword evidence="7" id="KW-1185">Reference proteome</keyword>
<dbReference type="AlphaFoldDB" id="A0A5A7Q2F5"/>
<dbReference type="InterPro" id="IPR002156">
    <property type="entry name" value="RNaseH_domain"/>
</dbReference>
<dbReference type="GO" id="GO:0003735">
    <property type="term" value="F:structural constituent of ribosome"/>
    <property type="evidence" value="ECO:0007669"/>
    <property type="project" value="InterPro"/>
</dbReference>
<dbReference type="GO" id="GO:0004523">
    <property type="term" value="F:RNA-DNA hybrid ribonuclease activity"/>
    <property type="evidence" value="ECO:0007669"/>
    <property type="project" value="InterPro"/>
</dbReference>
<comment type="caution">
    <text evidence="6">The sequence shown here is derived from an EMBL/GenBank/DDBJ whole genome shotgun (WGS) entry which is preliminary data.</text>
</comment>
<dbReference type="Pfam" id="PF01282">
    <property type="entry name" value="Ribosomal_S24e"/>
    <property type="match status" value="1"/>
</dbReference>
<keyword evidence="3" id="KW-0687">Ribonucleoprotein</keyword>
<dbReference type="InterPro" id="IPR001976">
    <property type="entry name" value="Ribosomal_eS24"/>
</dbReference>
<dbReference type="HAMAP" id="MF_00545">
    <property type="entry name" value="Ribosomal_eS24"/>
    <property type="match status" value="1"/>
</dbReference>
<evidence type="ECO:0000256" key="3">
    <source>
        <dbReference type="ARBA" id="ARBA00023274"/>
    </source>
</evidence>
<dbReference type="Proteomes" id="UP000325081">
    <property type="component" value="Unassembled WGS sequence"/>
</dbReference>
<dbReference type="Pfam" id="PF13456">
    <property type="entry name" value="RVT_3"/>
    <property type="match status" value="1"/>
</dbReference>
<dbReference type="InterPro" id="IPR044730">
    <property type="entry name" value="RNase_H-like_dom_plant"/>
</dbReference>
<evidence type="ECO:0000313" key="7">
    <source>
        <dbReference type="Proteomes" id="UP000325081"/>
    </source>
</evidence>
<accession>A0A5A7Q2F5</accession>
<dbReference type="EMBL" id="BKCP01005627">
    <property type="protein sequence ID" value="GER39319.1"/>
    <property type="molecule type" value="Genomic_DNA"/>
</dbReference>
<dbReference type="SUPFAM" id="SSF54189">
    <property type="entry name" value="Ribosomal proteins S24e, L23 and L15e"/>
    <property type="match status" value="1"/>
</dbReference>
<dbReference type="GO" id="GO:1990904">
    <property type="term" value="C:ribonucleoprotein complex"/>
    <property type="evidence" value="ECO:0007669"/>
    <property type="project" value="UniProtKB-KW"/>
</dbReference>
<keyword evidence="2 6" id="KW-0689">Ribosomal protein</keyword>
<evidence type="ECO:0000313" key="6">
    <source>
        <dbReference type="EMBL" id="GER39319.1"/>
    </source>
</evidence>
<dbReference type="InterPro" id="IPR012337">
    <property type="entry name" value="RNaseH-like_sf"/>
</dbReference>
<dbReference type="InterPro" id="IPR053709">
    <property type="entry name" value="eRP_eS24_sf"/>
</dbReference>
<dbReference type="SUPFAM" id="SSF53098">
    <property type="entry name" value="Ribonuclease H-like"/>
    <property type="match status" value="1"/>
</dbReference>
<dbReference type="InterPro" id="IPR018098">
    <property type="entry name" value="Ribosomal_eS24_CS"/>
</dbReference>
<dbReference type="PROSITE" id="PS00529">
    <property type="entry name" value="RIBOSOMAL_S24E"/>
    <property type="match status" value="1"/>
</dbReference>
<evidence type="ECO:0000259" key="5">
    <source>
        <dbReference type="Pfam" id="PF13456"/>
    </source>
</evidence>
<dbReference type="GO" id="GO:0005840">
    <property type="term" value="C:ribosome"/>
    <property type="evidence" value="ECO:0007669"/>
    <property type="project" value="UniProtKB-KW"/>
</dbReference>
<reference evidence="7" key="1">
    <citation type="journal article" date="2019" name="Curr. Biol.">
        <title>Genome Sequence of Striga asiatica Provides Insight into the Evolution of Plant Parasitism.</title>
        <authorList>
            <person name="Yoshida S."/>
            <person name="Kim S."/>
            <person name="Wafula E.K."/>
            <person name="Tanskanen J."/>
            <person name="Kim Y.M."/>
            <person name="Honaas L."/>
            <person name="Yang Z."/>
            <person name="Spallek T."/>
            <person name="Conn C.E."/>
            <person name="Ichihashi Y."/>
            <person name="Cheong K."/>
            <person name="Cui S."/>
            <person name="Der J.P."/>
            <person name="Gundlach H."/>
            <person name="Jiao Y."/>
            <person name="Hori C."/>
            <person name="Ishida J.K."/>
            <person name="Kasahara H."/>
            <person name="Kiba T."/>
            <person name="Kim M.S."/>
            <person name="Koo N."/>
            <person name="Laohavisit A."/>
            <person name="Lee Y.H."/>
            <person name="Lumba S."/>
            <person name="McCourt P."/>
            <person name="Mortimer J.C."/>
            <person name="Mutuku J.M."/>
            <person name="Nomura T."/>
            <person name="Sasaki-Sekimoto Y."/>
            <person name="Seto Y."/>
            <person name="Wang Y."/>
            <person name="Wakatake T."/>
            <person name="Sakakibara H."/>
            <person name="Demura T."/>
            <person name="Yamaguchi S."/>
            <person name="Yoneyama K."/>
            <person name="Manabe R.I."/>
            <person name="Nelson D.C."/>
            <person name="Schulman A.H."/>
            <person name="Timko M.P."/>
            <person name="dePamphilis C.W."/>
            <person name="Choi D."/>
            <person name="Shirasu K."/>
        </authorList>
    </citation>
    <scope>NUCLEOTIDE SEQUENCE [LARGE SCALE GENOMIC DNA]</scope>
    <source>
        <strain evidence="7">cv. UVA1</strain>
    </source>
</reference>
<evidence type="ECO:0000256" key="4">
    <source>
        <dbReference type="RuleBase" id="RU004383"/>
    </source>
</evidence>
<protein>
    <recommendedName>
        <fullName evidence="4">40S ribosomal protein S24</fullName>
    </recommendedName>
</protein>
<evidence type="ECO:0000256" key="1">
    <source>
        <dbReference type="ARBA" id="ARBA00009680"/>
    </source>
</evidence>
<dbReference type="GO" id="GO:0003729">
    <property type="term" value="F:mRNA binding"/>
    <property type="evidence" value="ECO:0007669"/>
    <property type="project" value="UniProtKB-ARBA"/>
</dbReference>
<evidence type="ECO:0000256" key="2">
    <source>
        <dbReference type="ARBA" id="ARBA00022980"/>
    </source>
</evidence>
<proteinExistence type="inferred from homology"/>
<dbReference type="Gene3D" id="3.30.420.10">
    <property type="entry name" value="Ribonuclease H-like superfamily/Ribonuclease H"/>
    <property type="match status" value="1"/>
</dbReference>
<sequence>MADKAVTIRTRKFMKNRLLSRKQFVIDVLHPGRANVSKAELKDKLARLYEVKDSNAILVFKFITHFGGGKSTGFGLIYDTMESAKKFEPKYRLIRNGLDTKVEKVAPPPPVRSPRPRAVVWLRPDSPWVKLNTDGSSDRHSGTAGGGGLIWDHSGALIAAFHTSLQAFSSYDAEIQALQIGLQIAADLSSHIWIELYAAAVVTLLASGHQGSWQIQHPLMRIRDLLRSVHYRITHIFREGNKPADYLASLGATIPDTHTYQTYTAPLRLRTLVRMDQLGYPSFRFQ</sequence>
<gene>
    <name evidence="6" type="ORF">STAS_15927</name>
</gene>
<dbReference type="InterPro" id="IPR036397">
    <property type="entry name" value="RNaseH_sf"/>
</dbReference>
<dbReference type="InterPro" id="IPR012678">
    <property type="entry name" value="Ribosomal_uL23/eL15/eS24_sf"/>
</dbReference>
<organism evidence="6 7">
    <name type="scientific">Striga asiatica</name>
    <name type="common">Asiatic witchweed</name>
    <name type="synonym">Buchnera asiatica</name>
    <dbReference type="NCBI Taxonomy" id="4170"/>
    <lineage>
        <taxon>Eukaryota</taxon>
        <taxon>Viridiplantae</taxon>
        <taxon>Streptophyta</taxon>
        <taxon>Embryophyta</taxon>
        <taxon>Tracheophyta</taxon>
        <taxon>Spermatophyta</taxon>
        <taxon>Magnoliopsida</taxon>
        <taxon>eudicotyledons</taxon>
        <taxon>Gunneridae</taxon>
        <taxon>Pentapetalae</taxon>
        <taxon>asterids</taxon>
        <taxon>lamiids</taxon>
        <taxon>Lamiales</taxon>
        <taxon>Orobanchaceae</taxon>
        <taxon>Buchnereae</taxon>
        <taxon>Striga</taxon>
    </lineage>
</organism>